<organism evidence="3">
    <name type="scientific">Sporisorium scitamineum</name>
    <dbReference type="NCBI Taxonomy" id="49012"/>
    <lineage>
        <taxon>Eukaryota</taxon>
        <taxon>Fungi</taxon>
        <taxon>Dikarya</taxon>
        <taxon>Basidiomycota</taxon>
        <taxon>Ustilaginomycotina</taxon>
        <taxon>Ustilaginomycetes</taxon>
        <taxon>Ustilaginales</taxon>
        <taxon>Ustilaginaceae</taxon>
        <taxon>Sporisorium</taxon>
    </lineage>
</organism>
<evidence type="ECO:0000259" key="2">
    <source>
        <dbReference type="PROSITE" id="PS50405"/>
    </source>
</evidence>
<dbReference type="Gene3D" id="1.20.1050.10">
    <property type="match status" value="1"/>
</dbReference>
<dbReference type="Pfam" id="PF13409">
    <property type="entry name" value="GST_N_2"/>
    <property type="match status" value="1"/>
</dbReference>
<dbReference type="InterPro" id="IPR004045">
    <property type="entry name" value="Glutathione_S-Trfase_N"/>
</dbReference>
<dbReference type="Gene3D" id="3.40.30.10">
    <property type="entry name" value="Glutaredoxin"/>
    <property type="match status" value="1"/>
</dbReference>
<dbReference type="SUPFAM" id="SSF52833">
    <property type="entry name" value="Thioredoxin-like"/>
    <property type="match status" value="1"/>
</dbReference>
<dbReference type="Pfam" id="PF13410">
    <property type="entry name" value="GST_C_2"/>
    <property type="match status" value="1"/>
</dbReference>
<reference evidence="3" key="1">
    <citation type="submission" date="2014-06" db="EMBL/GenBank/DDBJ databases">
        <authorList>
            <person name="Ju J."/>
            <person name="Zhang J."/>
        </authorList>
    </citation>
    <scope>NUCLEOTIDE SEQUENCE</scope>
    <source>
        <strain evidence="3">SscI8</strain>
    </source>
</reference>
<accession>A0A127ZCP0</accession>
<evidence type="ECO:0000259" key="1">
    <source>
        <dbReference type="PROSITE" id="PS50404"/>
    </source>
</evidence>
<dbReference type="PROSITE" id="PS50405">
    <property type="entry name" value="GST_CTER"/>
    <property type="match status" value="1"/>
</dbReference>
<sequence>MTTPDRGGAPEDIGVLEIFGGPASTFTRSIKLGLHELGIHFIDVNRAPHSEDIKSRNPFGLLPVLVHRPDGLYTTPDDIVTLYESNAIRRYIDEYLAPIAAHSSKGLRQLTPTLRSSGGTVDATSVILRARLDGFVSSFSQTIFPALEGGFIKPAAQMKKNGADIETINVALEPGLARIHTLLEIVESQAKSHNKSTNGAGWIMGGDSSDVTWADLFLFPILDDLRAGPAGQLVSGDSPTFPWLAEWLKNMDARPSVKVTHEGTVAHQAAKKP</sequence>
<dbReference type="SUPFAM" id="SSF47616">
    <property type="entry name" value="GST C-terminal domain-like"/>
    <property type="match status" value="1"/>
</dbReference>
<dbReference type="InterPro" id="IPR010987">
    <property type="entry name" value="Glutathione-S-Trfase_C-like"/>
</dbReference>
<dbReference type="EMBL" id="LK056662">
    <property type="protein sequence ID" value="CDU23233.1"/>
    <property type="molecule type" value="Genomic_DNA"/>
</dbReference>
<evidence type="ECO:0008006" key="4">
    <source>
        <dbReference type="Google" id="ProtNLM"/>
    </source>
</evidence>
<name>A0A127ZCP0_9BASI</name>
<dbReference type="InterPro" id="IPR036249">
    <property type="entry name" value="Thioredoxin-like_sf"/>
</dbReference>
<proteinExistence type="predicted"/>
<protein>
    <recommendedName>
        <fullName evidence="4">GST N-terminal domain-containing protein</fullName>
    </recommendedName>
</protein>
<dbReference type="OrthoDB" id="249703at2759"/>
<dbReference type="AlphaFoldDB" id="A0A127ZCP0"/>
<feature type="domain" description="GST C-terminal" evidence="2">
    <location>
        <begin position="125"/>
        <end position="273"/>
    </location>
</feature>
<dbReference type="PROSITE" id="PS50404">
    <property type="entry name" value="GST_NTER"/>
    <property type="match status" value="1"/>
</dbReference>
<evidence type="ECO:0000313" key="3">
    <source>
        <dbReference type="EMBL" id="CDU23233.1"/>
    </source>
</evidence>
<dbReference type="InterPro" id="IPR036282">
    <property type="entry name" value="Glutathione-S-Trfase_C_sf"/>
</dbReference>
<gene>
    <name evidence="3" type="ORF">SPSC_01862</name>
</gene>
<feature type="domain" description="GST N-terminal" evidence="1">
    <location>
        <begin position="14"/>
        <end position="100"/>
    </location>
</feature>